<evidence type="ECO:0000313" key="3">
    <source>
        <dbReference type="Proteomes" id="UP001337655"/>
    </source>
</evidence>
<comment type="caution">
    <text evidence="2">The sequence shown here is derived from an EMBL/GenBank/DDBJ whole genome shotgun (WGS) entry which is preliminary data.</text>
</comment>
<keyword evidence="1" id="KW-0812">Transmembrane</keyword>
<sequence length="123" mass="14054">MAIIRITTPPPSYRRHDPNPPPSYRFVEEPLPTPLLHLAFPEAAQLVTLHRYDINVRQTTQVNDLEAATTSVFGSSDQPAILQDWREGVRKLVMKWQGAIVWALLVLLAIGLWAYARKRNLEE</sequence>
<protein>
    <submittedName>
        <fullName evidence="2">Uncharacterized protein</fullName>
    </submittedName>
</protein>
<keyword evidence="3" id="KW-1185">Reference proteome</keyword>
<feature type="transmembrane region" description="Helical" evidence="1">
    <location>
        <begin position="96"/>
        <end position="116"/>
    </location>
</feature>
<proteinExistence type="predicted"/>
<dbReference type="Proteomes" id="UP001337655">
    <property type="component" value="Unassembled WGS sequence"/>
</dbReference>
<name>A0AAV9PN40_9PEZI</name>
<accession>A0AAV9PN40</accession>
<gene>
    <name evidence="2" type="ORF">LTR77_000353</name>
</gene>
<evidence type="ECO:0000313" key="2">
    <source>
        <dbReference type="EMBL" id="KAK5175216.1"/>
    </source>
</evidence>
<keyword evidence="1" id="KW-0472">Membrane</keyword>
<dbReference type="RefSeq" id="XP_064663854.1">
    <property type="nucleotide sequence ID" value="XM_064797620.1"/>
</dbReference>
<dbReference type="GeneID" id="89921704"/>
<reference evidence="2 3" key="1">
    <citation type="submission" date="2023-08" db="EMBL/GenBank/DDBJ databases">
        <title>Black Yeasts Isolated from many extreme environments.</title>
        <authorList>
            <person name="Coleine C."/>
            <person name="Stajich J.E."/>
            <person name="Selbmann L."/>
        </authorList>
    </citation>
    <scope>NUCLEOTIDE SEQUENCE [LARGE SCALE GENOMIC DNA]</scope>
    <source>
        <strain evidence="2 3">CCFEE 5935</strain>
    </source>
</reference>
<dbReference type="EMBL" id="JAVRRT010000001">
    <property type="protein sequence ID" value="KAK5175216.1"/>
    <property type="molecule type" value="Genomic_DNA"/>
</dbReference>
<dbReference type="AlphaFoldDB" id="A0AAV9PN40"/>
<organism evidence="2 3">
    <name type="scientific">Saxophila tyrrhenica</name>
    <dbReference type="NCBI Taxonomy" id="1690608"/>
    <lineage>
        <taxon>Eukaryota</taxon>
        <taxon>Fungi</taxon>
        <taxon>Dikarya</taxon>
        <taxon>Ascomycota</taxon>
        <taxon>Pezizomycotina</taxon>
        <taxon>Dothideomycetes</taxon>
        <taxon>Dothideomycetidae</taxon>
        <taxon>Mycosphaerellales</taxon>
        <taxon>Extremaceae</taxon>
        <taxon>Saxophila</taxon>
    </lineage>
</organism>
<evidence type="ECO:0000256" key="1">
    <source>
        <dbReference type="SAM" id="Phobius"/>
    </source>
</evidence>
<keyword evidence="1" id="KW-1133">Transmembrane helix</keyword>